<evidence type="ECO:0000313" key="12">
    <source>
        <dbReference type="EMBL" id="KAF0982279.1"/>
    </source>
</evidence>
<organism evidence="12 13">
    <name type="scientific">Naegleria fowleri</name>
    <name type="common">Brain eating amoeba</name>
    <dbReference type="NCBI Taxonomy" id="5763"/>
    <lineage>
        <taxon>Eukaryota</taxon>
        <taxon>Discoba</taxon>
        <taxon>Heterolobosea</taxon>
        <taxon>Tetramitia</taxon>
        <taxon>Eutetramitia</taxon>
        <taxon>Vahlkampfiidae</taxon>
        <taxon>Naegleria</taxon>
    </lineage>
</organism>
<dbReference type="PANTHER" id="PTHR12439">
    <property type="entry name" value="PLACENTAL PROTEIN 11-RELATED"/>
    <property type="match status" value="1"/>
</dbReference>
<keyword evidence="6" id="KW-0255">Endonuclease</keyword>
<dbReference type="InterPro" id="IPR039787">
    <property type="entry name" value="ENDOU"/>
</dbReference>
<dbReference type="VEuPathDB" id="AmoebaDB:NF0085850"/>
<evidence type="ECO:0000256" key="8">
    <source>
        <dbReference type="ARBA" id="ARBA00022884"/>
    </source>
</evidence>
<dbReference type="OrthoDB" id="430326at2759"/>
<keyword evidence="8" id="KW-0694">RNA-binding</keyword>
<comment type="caution">
    <text evidence="12">The sequence shown here is derived from an EMBL/GenBank/DDBJ whole genome shotgun (WGS) entry which is preliminary data.</text>
</comment>
<dbReference type="InterPro" id="IPR018998">
    <property type="entry name" value="EndoU_C"/>
</dbReference>
<dbReference type="RefSeq" id="XP_044566992.1">
    <property type="nucleotide sequence ID" value="XM_044701592.1"/>
</dbReference>
<name>A0A6A5CAH8_NAEFO</name>
<dbReference type="PROSITE" id="PS51959">
    <property type="entry name" value="ENDOU"/>
    <property type="match status" value="1"/>
</dbReference>
<dbReference type="GO" id="GO:0003723">
    <property type="term" value="F:RNA binding"/>
    <property type="evidence" value="ECO:0007669"/>
    <property type="project" value="UniProtKB-KW"/>
</dbReference>
<comment type="similarity">
    <text evidence="2">Belongs to the ENDOU family.</text>
</comment>
<dbReference type="SUPFAM" id="SSF142877">
    <property type="entry name" value="EndoU-like"/>
    <property type="match status" value="1"/>
</dbReference>
<accession>A0A6A5CAH8</accession>
<dbReference type="GO" id="GO:0016787">
    <property type="term" value="F:hydrolase activity"/>
    <property type="evidence" value="ECO:0007669"/>
    <property type="project" value="UniProtKB-KW"/>
</dbReference>
<dbReference type="AlphaFoldDB" id="A0A6A5CAH8"/>
<evidence type="ECO:0000256" key="2">
    <source>
        <dbReference type="ARBA" id="ARBA00010168"/>
    </source>
</evidence>
<evidence type="ECO:0000313" key="13">
    <source>
        <dbReference type="Proteomes" id="UP000444721"/>
    </source>
</evidence>
<evidence type="ECO:0000256" key="4">
    <source>
        <dbReference type="ARBA" id="ARBA00022722"/>
    </source>
</evidence>
<sequence length="313" mass="36170">MSSLPPSSSTNNNIFDKIWQADENRLTPFSSKPTQFVSPFITLVCSTQRKKQNPNFNLFRLYKFDSTKKQYVLSSVREFITEASSTTSYKTYALIYKLFDNYNLDQLDREENTPLEESEISNFLDSILETKCMKVLAQDYLKMTKKEVKKKLYEIWFTQYDLGKNRDLSGFEHCVVGEKNGSNVSGYHFWFKYLVDDSNDNFTGQDMINFVGRLDKETTPDYVCIRFKQEEEKDNTHHGNENEQPLFKSCGSFWVGISPECFMALCTVAHLEHLKGHQKLLSNVVVNGNSYVVNVFSEGGYPRSVYPALNESV</sequence>
<keyword evidence="10" id="KW-0456">Lyase</keyword>
<dbReference type="EMBL" id="VFQX01000009">
    <property type="protein sequence ID" value="KAF0982279.1"/>
    <property type="molecule type" value="Genomic_DNA"/>
</dbReference>
<keyword evidence="5" id="KW-0479">Metal-binding</keyword>
<evidence type="ECO:0000256" key="9">
    <source>
        <dbReference type="ARBA" id="ARBA00023211"/>
    </source>
</evidence>
<dbReference type="GO" id="GO:0004521">
    <property type="term" value="F:RNA endonuclease activity"/>
    <property type="evidence" value="ECO:0007669"/>
    <property type="project" value="InterPro"/>
</dbReference>
<dbReference type="VEuPathDB" id="AmoebaDB:FDP41_011209"/>
<reference evidence="12 13" key="1">
    <citation type="journal article" date="2019" name="Sci. Rep.">
        <title>Nanopore sequencing improves the draft genome of the human pathogenic amoeba Naegleria fowleri.</title>
        <authorList>
            <person name="Liechti N."/>
            <person name="Schurch N."/>
            <person name="Bruggmann R."/>
            <person name="Wittwer M."/>
        </authorList>
    </citation>
    <scope>NUCLEOTIDE SEQUENCE [LARGE SCALE GENOMIC DNA]</scope>
    <source>
        <strain evidence="12 13">ATCC 30894</strain>
    </source>
</reference>
<dbReference type="GO" id="GO:0016829">
    <property type="term" value="F:lyase activity"/>
    <property type="evidence" value="ECO:0007669"/>
    <property type="project" value="UniProtKB-KW"/>
</dbReference>
<evidence type="ECO:0000256" key="6">
    <source>
        <dbReference type="ARBA" id="ARBA00022759"/>
    </source>
</evidence>
<dbReference type="GeneID" id="68118424"/>
<dbReference type="PANTHER" id="PTHR12439:SF11">
    <property type="entry name" value="URIDYLATE-SPECIFIC ENDORIBONUCLEASE"/>
    <property type="match status" value="1"/>
</dbReference>
<evidence type="ECO:0000256" key="7">
    <source>
        <dbReference type="ARBA" id="ARBA00022801"/>
    </source>
</evidence>
<keyword evidence="4" id="KW-0540">Nuclease</keyword>
<proteinExistence type="inferred from homology"/>
<feature type="domain" description="EndoU" evidence="11">
    <location>
        <begin position="7"/>
        <end position="311"/>
    </location>
</feature>
<evidence type="ECO:0000256" key="1">
    <source>
        <dbReference type="ARBA" id="ARBA00001936"/>
    </source>
</evidence>
<dbReference type="GO" id="GO:0046872">
    <property type="term" value="F:metal ion binding"/>
    <property type="evidence" value="ECO:0007669"/>
    <property type="project" value="UniProtKB-KW"/>
</dbReference>
<comment type="cofactor">
    <cofactor evidence="1">
        <name>Mn(2+)</name>
        <dbReference type="ChEBI" id="CHEBI:29035"/>
    </cofactor>
</comment>
<evidence type="ECO:0000256" key="3">
    <source>
        <dbReference type="ARBA" id="ARBA00011245"/>
    </source>
</evidence>
<dbReference type="InterPro" id="IPR037227">
    <property type="entry name" value="EndoU-like"/>
</dbReference>
<dbReference type="VEuPathDB" id="AmoebaDB:NfTy_020750"/>
<keyword evidence="13" id="KW-1185">Reference proteome</keyword>
<dbReference type="OMA" id="THLDYKG"/>
<evidence type="ECO:0000259" key="11">
    <source>
        <dbReference type="PROSITE" id="PS51959"/>
    </source>
</evidence>
<keyword evidence="7" id="KW-0378">Hydrolase</keyword>
<dbReference type="Proteomes" id="UP000444721">
    <property type="component" value="Unassembled WGS sequence"/>
</dbReference>
<dbReference type="Pfam" id="PF09412">
    <property type="entry name" value="XendoU"/>
    <property type="match status" value="1"/>
</dbReference>
<evidence type="ECO:0000256" key="10">
    <source>
        <dbReference type="ARBA" id="ARBA00023239"/>
    </source>
</evidence>
<evidence type="ECO:0000256" key="5">
    <source>
        <dbReference type="ARBA" id="ARBA00022723"/>
    </source>
</evidence>
<keyword evidence="9" id="KW-0464">Manganese</keyword>
<protein>
    <recommendedName>
        <fullName evidence="11">EndoU domain-containing protein</fullName>
    </recommendedName>
</protein>
<dbReference type="VEuPathDB" id="AmoebaDB:NF0085840"/>
<dbReference type="CDD" id="cd21159">
    <property type="entry name" value="XendoU"/>
    <property type="match status" value="1"/>
</dbReference>
<gene>
    <name evidence="12" type="ORF">FDP41_011209</name>
</gene>
<comment type="subunit">
    <text evidence="3">Monomer.</text>
</comment>